<sequence length="92" mass="9796">MAAPVLVSSVCLPPQALRPELLGQWPTSQQGVLGHQDACKTPSSGAELPGRTNEGFVQEMTTDQVTHDHPANHVFNIVRGTLPAALQGCRNN</sequence>
<dbReference type="Proteomes" id="UP000324222">
    <property type="component" value="Unassembled WGS sequence"/>
</dbReference>
<reference evidence="1 2" key="1">
    <citation type="submission" date="2019-05" db="EMBL/GenBank/DDBJ databases">
        <title>Another draft genome of Portunus trituberculatus and its Hox gene families provides insights of decapod evolution.</title>
        <authorList>
            <person name="Jeong J.-H."/>
            <person name="Song I."/>
            <person name="Kim S."/>
            <person name="Choi T."/>
            <person name="Kim D."/>
            <person name="Ryu S."/>
            <person name="Kim W."/>
        </authorList>
    </citation>
    <scope>NUCLEOTIDE SEQUENCE [LARGE SCALE GENOMIC DNA]</scope>
    <source>
        <tissue evidence="1">Muscle</tissue>
    </source>
</reference>
<protein>
    <submittedName>
        <fullName evidence="1">Uncharacterized protein</fullName>
    </submittedName>
</protein>
<dbReference type="EMBL" id="VSRR010006925">
    <property type="protein sequence ID" value="MPC45852.1"/>
    <property type="molecule type" value="Genomic_DNA"/>
</dbReference>
<gene>
    <name evidence="1" type="ORF">E2C01_039558</name>
</gene>
<accession>A0A5B7FH54</accession>
<name>A0A5B7FH54_PORTR</name>
<evidence type="ECO:0000313" key="1">
    <source>
        <dbReference type="EMBL" id="MPC45852.1"/>
    </source>
</evidence>
<keyword evidence="2" id="KW-1185">Reference proteome</keyword>
<proteinExistence type="predicted"/>
<dbReference type="AlphaFoldDB" id="A0A5B7FH54"/>
<evidence type="ECO:0000313" key="2">
    <source>
        <dbReference type="Proteomes" id="UP000324222"/>
    </source>
</evidence>
<comment type="caution">
    <text evidence="1">The sequence shown here is derived from an EMBL/GenBank/DDBJ whole genome shotgun (WGS) entry which is preliminary data.</text>
</comment>
<organism evidence="1 2">
    <name type="scientific">Portunus trituberculatus</name>
    <name type="common">Swimming crab</name>
    <name type="synonym">Neptunus trituberculatus</name>
    <dbReference type="NCBI Taxonomy" id="210409"/>
    <lineage>
        <taxon>Eukaryota</taxon>
        <taxon>Metazoa</taxon>
        <taxon>Ecdysozoa</taxon>
        <taxon>Arthropoda</taxon>
        <taxon>Crustacea</taxon>
        <taxon>Multicrustacea</taxon>
        <taxon>Malacostraca</taxon>
        <taxon>Eumalacostraca</taxon>
        <taxon>Eucarida</taxon>
        <taxon>Decapoda</taxon>
        <taxon>Pleocyemata</taxon>
        <taxon>Brachyura</taxon>
        <taxon>Eubrachyura</taxon>
        <taxon>Portunoidea</taxon>
        <taxon>Portunidae</taxon>
        <taxon>Portuninae</taxon>
        <taxon>Portunus</taxon>
    </lineage>
</organism>